<comment type="caution">
    <text evidence="1">The sequence shown here is derived from an EMBL/GenBank/DDBJ whole genome shotgun (WGS) entry which is preliminary data.</text>
</comment>
<keyword evidence="2" id="KW-1185">Reference proteome</keyword>
<evidence type="ECO:0000313" key="1">
    <source>
        <dbReference type="EMBL" id="KAA3470757.1"/>
    </source>
</evidence>
<proteinExistence type="predicted"/>
<evidence type="ECO:0000313" key="2">
    <source>
        <dbReference type="Proteomes" id="UP000325315"/>
    </source>
</evidence>
<name>A0A5B6VNY9_9ROSI</name>
<accession>A0A5B6VNY9</accession>
<sequence>MNVHPRKERICDKREKKETKILQKMVERENIHLVHTVKRQLTWRNIKCQACKQMGHMELARTKVNNKTHRFKLLMRANSMKSSYLLHLVIQPLMKPE</sequence>
<protein>
    <submittedName>
        <fullName evidence="1">Uncharacterized protein</fullName>
    </submittedName>
</protein>
<dbReference type="Proteomes" id="UP000325315">
    <property type="component" value="Unassembled WGS sequence"/>
</dbReference>
<reference evidence="2" key="1">
    <citation type="journal article" date="2019" name="Plant Biotechnol. J.">
        <title>Genome sequencing of the Australian wild diploid species Gossypium australe highlights disease resistance and delayed gland morphogenesis.</title>
        <authorList>
            <person name="Cai Y."/>
            <person name="Cai X."/>
            <person name="Wang Q."/>
            <person name="Wang P."/>
            <person name="Zhang Y."/>
            <person name="Cai C."/>
            <person name="Xu Y."/>
            <person name="Wang K."/>
            <person name="Zhou Z."/>
            <person name="Wang C."/>
            <person name="Geng S."/>
            <person name="Li B."/>
            <person name="Dong Q."/>
            <person name="Hou Y."/>
            <person name="Wang H."/>
            <person name="Ai P."/>
            <person name="Liu Z."/>
            <person name="Yi F."/>
            <person name="Sun M."/>
            <person name="An G."/>
            <person name="Cheng J."/>
            <person name="Zhang Y."/>
            <person name="Shi Q."/>
            <person name="Xie Y."/>
            <person name="Shi X."/>
            <person name="Chang Y."/>
            <person name="Huang F."/>
            <person name="Chen Y."/>
            <person name="Hong S."/>
            <person name="Mi L."/>
            <person name="Sun Q."/>
            <person name="Zhang L."/>
            <person name="Zhou B."/>
            <person name="Peng R."/>
            <person name="Zhang X."/>
            <person name="Liu F."/>
        </authorList>
    </citation>
    <scope>NUCLEOTIDE SEQUENCE [LARGE SCALE GENOMIC DNA]</scope>
    <source>
        <strain evidence="2">cv. PA1801</strain>
    </source>
</reference>
<organism evidence="1 2">
    <name type="scientific">Gossypium australe</name>
    <dbReference type="NCBI Taxonomy" id="47621"/>
    <lineage>
        <taxon>Eukaryota</taxon>
        <taxon>Viridiplantae</taxon>
        <taxon>Streptophyta</taxon>
        <taxon>Embryophyta</taxon>
        <taxon>Tracheophyta</taxon>
        <taxon>Spermatophyta</taxon>
        <taxon>Magnoliopsida</taxon>
        <taxon>eudicotyledons</taxon>
        <taxon>Gunneridae</taxon>
        <taxon>Pentapetalae</taxon>
        <taxon>rosids</taxon>
        <taxon>malvids</taxon>
        <taxon>Malvales</taxon>
        <taxon>Malvaceae</taxon>
        <taxon>Malvoideae</taxon>
        <taxon>Gossypium</taxon>
    </lineage>
</organism>
<gene>
    <name evidence="1" type="ORF">EPI10_016442</name>
</gene>
<dbReference type="AlphaFoldDB" id="A0A5B6VNY9"/>
<dbReference type="EMBL" id="SMMG02000006">
    <property type="protein sequence ID" value="KAA3470757.1"/>
    <property type="molecule type" value="Genomic_DNA"/>
</dbReference>